<keyword evidence="4" id="KW-1185">Reference proteome</keyword>
<dbReference type="RefSeq" id="WP_235294537.1">
    <property type="nucleotide sequence ID" value="NZ_BSOH01000001.1"/>
</dbReference>
<sequence length="600" mass="69652">MVNDIEFIFWGTKRGVKVFFNSDGINPNNKEIQDTLKDVSTYYRSTDVGGENYYAIEYTQQQVVYTLYYTLYDWGNRPGFMAVTIYVPTNVQLVSPVSSLQKLFTTYREKYIGANYKITEERERKSYFDEIVSSFRTQPANYDLSPSPQNRKYGAEYFKSDEELEHFFTDPIRKEYFDYQEVLFLPESLRKDYQSLTPLNGNSKREYNLEITLKGHKEEYLSPEGLKVSINKNSYDEWNVANKLSIFPLSYQDQIEILFQKERYEKLTKNYKIGDLADSKEHCADEKTIKLTEKIEPIKKTYMITLLSIDGRNNIKKFKYTRNNQKLKSTNPLKLENVQPLDKEQITFSVKGYKEKSEILADKTNIEVKLQPLVTHKKRDARTNESSTSKFENIKPYIVPVLIVLILLVISLLMIRWLSTYPSNDNKEDSSAKDHTSIANDSAMNLPLADSLQNNLTKDNTDKKDDSNVEIDSAKNSEAKVLKKKTKPLTDQPSALKYQLELEKIIDFSETIKWSSASSNINNLISLKDKKLDFTKMNSKHYSSNDYDGLLKRLTVMENIDKIIKGSATGGEKNKKFNEIFQANKLSKRQNSEIQAYLKK</sequence>
<feature type="region of interest" description="Disordered" evidence="1">
    <location>
        <begin position="453"/>
        <end position="472"/>
    </location>
</feature>
<protein>
    <submittedName>
        <fullName evidence="3">Uncharacterized protein</fullName>
    </submittedName>
</protein>
<reference evidence="3" key="1">
    <citation type="journal article" date="2014" name="Int. J. Syst. Evol. Microbiol.">
        <title>Complete genome sequence of Corynebacterium casei LMG S-19264T (=DSM 44701T), isolated from a smear-ripened cheese.</title>
        <authorList>
            <consortium name="US DOE Joint Genome Institute (JGI-PGF)"/>
            <person name="Walter F."/>
            <person name="Albersmeier A."/>
            <person name="Kalinowski J."/>
            <person name="Ruckert C."/>
        </authorList>
    </citation>
    <scope>NUCLEOTIDE SEQUENCE</scope>
    <source>
        <strain evidence="3">NBRC 108769</strain>
    </source>
</reference>
<evidence type="ECO:0000256" key="1">
    <source>
        <dbReference type="SAM" id="MobiDB-lite"/>
    </source>
</evidence>
<evidence type="ECO:0000313" key="4">
    <source>
        <dbReference type="Proteomes" id="UP001156666"/>
    </source>
</evidence>
<feature type="transmembrane region" description="Helical" evidence="2">
    <location>
        <begin position="397"/>
        <end position="418"/>
    </location>
</feature>
<reference evidence="3" key="2">
    <citation type="submission" date="2023-01" db="EMBL/GenBank/DDBJ databases">
        <title>Draft genome sequence of Portibacter lacus strain NBRC 108769.</title>
        <authorList>
            <person name="Sun Q."/>
            <person name="Mori K."/>
        </authorList>
    </citation>
    <scope>NUCLEOTIDE SEQUENCE</scope>
    <source>
        <strain evidence="3">NBRC 108769</strain>
    </source>
</reference>
<organism evidence="3 4">
    <name type="scientific">Portibacter lacus</name>
    <dbReference type="NCBI Taxonomy" id="1099794"/>
    <lineage>
        <taxon>Bacteria</taxon>
        <taxon>Pseudomonadati</taxon>
        <taxon>Bacteroidota</taxon>
        <taxon>Saprospiria</taxon>
        <taxon>Saprospirales</taxon>
        <taxon>Haliscomenobacteraceae</taxon>
        <taxon>Portibacter</taxon>
    </lineage>
</organism>
<comment type="caution">
    <text evidence="3">The sequence shown here is derived from an EMBL/GenBank/DDBJ whole genome shotgun (WGS) entry which is preliminary data.</text>
</comment>
<proteinExistence type="predicted"/>
<keyword evidence="2" id="KW-0812">Transmembrane</keyword>
<dbReference type="AlphaFoldDB" id="A0AA37WDS2"/>
<gene>
    <name evidence="3" type="ORF">GCM10007940_04990</name>
</gene>
<feature type="compositionally biased region" description="Basic and acidic residues" evidence="1">
    <location>
        <begin position="459"/>
        <end position="472"/>
    </location>
</feature>
<keyword evidence="2" id="KW-0472">Membrane</keyword>
<name>A0AA37WDS2_9BACT</name>
<dbReference type="EMBL" id="BSOH01000001">
    <property type="protein sequence ID" value="GLR15884.1"/>
    <property type="molecule type" value="Genomic_DNA"/>
</dbReference>
<accession>A0AA37WDS2</accession>
<evidence type="ECO:0000256" key="2">
    <source>
        <dbReference type="SAM" id="Phobius"/>
    </source>
</evidence>
<keyword evidence="2" id="KW-1133">Transmembrane helix</keyword>
<dbReference type="Proteomes" id="UP001156666">
    <property type="component" value="Unassembled WGS sequence"/>
</dbReference>
<evidence type="ECO:0000313" key="3">
    <source>
        <dbReference type="EMBL" id="GLR15884.1"/>
    </source>
</evidence>